<evidence type="ECO:0000313" key="2">
    <source>
        <dbReference type="EMBL" id="PRX43396.1"/>
    </source>
</evidence>
<dbReference type="InterPro" id="IPR013813">
    <property type="entry name" value="Endoribo_LPSP/chorism_mut-like"/>
</dbReference>
<dbReference type="Pfam" id="PF14588">
    <property type="entry name" value="YjgF_endoribonc"/>
    <property type="match status" value="1"/>
</dbReference>
<feature type="domain" description="Endoribonuclease L-PSP/chorismate mutase-like" evidence="1">
    <location>
        <begin position="10"/>
        <end position="144"/>
    </location>
</feature>
<comment type="caution">
    <text evidence="2">The sequence shown here is derived from an EMBL/GenBank/DDBJ whole genome shotgun (WGS) entry which is preliminary data.</text>
</comment>
<keyword evidence="3" id="KW-1185">Reference proteome</keyword>
<dbReference type="SUPFAM" id="SSF55298">
    <property type="entry name" value="YjgF-like"/>
    <property type="match status" value="1"/>
</dbReference>
<dbReference type="InterPro" id="IPR035959">
    <property type="entry name" value="RutC-like_sf"/>
</dbReference>
<reference evidence="2 3" key="1">
    <citation type="submission" date="2018-03" db="EMBL/GenBank/DDBJ databases">
        <title>Genomic Encyclopedia of Type Strains, Phase III (KMG-III): the genomes of soil and plant-associated and newly described type strains.</title>
        <authorList>
            <person name="Whitman W."/>
        </authorList>
    </citation>
    <scope>NUCLEOTIDE SEQUENCE [LARGE SCALE GENOMIC DNA]</scope>
    <source>
        <strain evidence="2 3">CGMCC 4.7125</strain>
    </source>
</reference>
<dbReference type="PANTHER" id="PTHR43760:SF1">
    <property type="entry name" value="ENDORIBONUCLEASE L-PSP_CHORISMATE MUTASE-LIKE DOMAIN-CONTAINING PROTEIN"/>
    <property type="match status" value="1"/>
</dbReference>
<dbReference type="AlphaFoldDB" id="A0A2T0LKG5"/>
<proteinExistence type="predicted"/>
<dbReference type="OrthoDB" id="9806229at2"/>
<dbReference type="Gene3D" id="3.30.1330.40">
    <property type="entry name" value="RutC-like"/>
    <property type="match status" value="1"/>
</dbReference>
<dbReference type="RefSeq" id="WP_106182401.1">
    <property type="nucleotide sequence ID" value="NZ_PVNH01000015.1"/>
</dbReference>
<dbReference type="PANTHER" id="PTHR43760">
    <property type="entry name" value="ENDORIBONUCLEASE-RELATED"/>
    <property type="match status" value="1"/>
</dbReference>
<gene>
    <name evidence="2" type="ORF">B0I33_11514</name>
</gene>
<evidence type="ECO:0000259" key="1">
    <source>
        <dbReference type="Pfam" id="PF14588"/>
    </source>
</evidence>
<dbReference type="EMBL" id="PVNH01000015">
    <property type="protein sequence ID" value="PRX43396.1"/>
    <property type="molecule type" value="Genomic_DNA"/>
</dbReference>
<name>A0A2T0LKG5_9PSEU</name>
<evidence type="ECO:0000313" key="3">
    <source>
        <dbReference type="Proteomes" id="UP000238362"/>
    </source>
</evidence>
<organism evidence="2 3">
    <name type="scientific">Prauserella shujinwangii</name>
    <dbReference type="NCBI Taxonomy" id="1453103"/>
    <lineage>
        <taxon>Bacteria</taxon>
        <taxon>Bacillati</taxon>
        <taxon>Actinomycetota</taxon>
        <taxon>Actinomycetes</taxon>
        <taxon>Pseudonocardiales</taxon>
        <taxon>Pseudonocardiaceae</taxon>
        <taxon>Prauserella</taxon>
    </lineage>
</organism>
<accession>A0A2T0LKG5</accession>
<sequence length="162" mass="16184">MTTPTTAAERLSALGLELPPPPVPVAAFEPYVRAGDTVYVSGQIATRDGALVADGVLGAGLDVEAGQDAARACALNVLAQLAAAAGGLDAVTRLVRVTVFVASTPDFTRHPQVADGASQLFRDVLGPAGAHARAAVGVASLPLGTPVEVDAVAILDPERAAA</sequence>
<dbReference type="Proteomes" id="UP000238362">
    <property type="component" value="Unassembled WGS sequence"/>
</dbReference>
<protein>
    <submittedName>
        <fullName evidence="2">Enamine deaminase RidA (YjgF/YER057c/UK114 family)</fullName>
    </submittedName>
</protein>
<dbReference type="CDD" id="cd02199">
    <property type="entry name" value="YjgF_YER057c_UK114_like_1"/>
    <property type="match status" value="1"/>
</dbReference>